<keyword evidence="2" id="KW-1185">Reference proteome</keyword>
<gene>
    <name evidence="1" type="ORF">C7382_11021</name>
</gene>
<dbReference type="EMBL" id="QEKY01000010">
    <property type="protein sequence ID" value="PVZ09154.1"/>
    <property type="molecule type" value="Genomic_DNA"/>
</dbReference>
<sequence>MGKTIILNPITRGCVIKRTAALLSRFGFGHILEYTPITLTLSALHFTLSNTPPETASRFSY</sequence>
<evidence type="ECO:0000313" key="2">
    <source>
        <dbReference type="Proteomes" id="UP000245462"/>
    </source>
</evidence>
<accession>A0A2U1FAG1</accession>
<proteinExistence type="predicted"/>
<dbReference type="Proteomes" id="UP000245462">
    <property type="component" value="Unassembled WGS sequence"/>
</dbReference>
<comment type="caution">
    <text evidence="1">The sequence shown here is derived from an EMBL/GenBank/DDBJ whole genome shotgun (WGS) entry which is preliminary data.</text>
</comment>
<organism evidence="1 2">
    <name type="scientific">Porphyromonas loveana</name>
    <dbReference type="NCBI Taxonomy" id="1884669"/>
    <lineage>
        <taxon>Bacteria</taxon>
        <taxon>Pseudomonadati</taxon>
        <taxon>Bacteroidota</taxon>
        <taxon>Bacteroidia</taxon>
        <taxon>Bacteroidales</taxon>
        <taxon>Porphyromonadaceae</taxon>
        <taxon>Porphyromonas</taxon>
    </lineage>
</organism>
<name>A0A2U1FAG1_9PORP</name>
<reference evidence="1 2" key="1">
    <citation type="submission" date="2018-04" db="EMBL/GenBank/DDBJ databases">
        <title>Genomic Encyclopedia of Type Strains, Phase IV (KMG-IV): sequencing the most valuable type-strain genomes for metagenomic binning, comparative biology and taxonomic classification.</title>
        <authorList>
            <person name="Goeker M."/>
        </authorList>
    </citation>
    <scope>NUCLEOTIDE SEQUENCE [LARGE SCALE GENOMIC DNA]</scope>
    <source>
        <strain evidence="1 2">DSM 28520</strain>
    </source>
</reference>
<evidence type="ECO:0000313" key="1">
    <source>
        <dbReference type="EMBL" id="PVZ09154.1"/>
    </source>
</evidence>
<dbReference type="AlphaFoldDB" id="A0A2U1FAG1"/>
<protein>
    <submittedName>
        <fullName evidence="1">Uncharacterized protein</fullName>
    </submittedName>
</protein>